<dbReference type="GeneID" id="106157259"/>
<evidence type="ECO:0000256" key="2">
    <source>
        <dbReference type="ARBA" id="ARBA00023134"/>
    </source>
</evidence>
<dbReference type="InterPro" id="IPR027417">
    <property type="entry name" value="P-loop_NTPase"/>
</dbReference>
<dbReference type="PROSITE" id="PS51421">
    <property type="entry name" value="RAS"/>
    <property type="match status" value="1"/>
</dbReference>
<dbReference type="GO" id="GO:0003924">
    <property type="term" value="F:GTPase activity"/>
    <property type="evidence" value="ECO:0007669"/>
    <property type="project" value="InterPro"/>
</dbReference>
<dbReference type="STRING" id="7574.A0A1S3HRY4"/>
<dbReference type="GO" id="GO:0005525">
    <property type="term" value="F:GTP binding"/>
    <property type="evidence" value="ECO:0007669"/>
    <property type="project" value="UniProtKB-KW"/>
</dbReference>
<dbReference type="Proteomes" id="UP000085678">
    <property type="component" value="Unplaced"/>
</dbReference>
<dbReference type="RefSeq" id="XP_013388306.1">
    <property type="nucleotide sequence ID" value="XM_013532852.1"/>
</dbReference>
<keyword evidence="2" id="KW-0342">GTP-binding</keyword>
<dbReference type="SMART" id="SM00174">
    <property type="entry name" value="RHO"/>
    <property type="match status" value="1"/>
</dbReference>
<dbReference type="KEGG" id="lak:106157259"/>
<dbReference type="AlphaFoldDB" id="A0A1S3HRY4"/>
<sequence length="204" mass="22840">MGLWSCLYNDRSSKAQQPRKTIIILGDEGCGKSCQVSVFTKDDFAINRLPVPSTSNISYIEIDGKMIELILREPAGLDDVTRLNSLSGNKKDAVLLCYSIDNPCSFRNASYKWAPEINKRCPDVPIVLVGNKKDLQNDKYTICELGTLHEEPIGWQAGQKMAEKINAFSYMECSAKTREGIRELFETAARTAVLKKKCPTVVRK</sequence>
<dbReference type="PROSITE" id="PS51419">
    <property type="entry name" value="RAB"/>
    <property type="match status" value="1"/>
</dbReference>
<evidence type="ECO:0000256" key="1">
    <source>
        <dbReference type="ARBA" id="ARBA00022741"/>
    </source>
</evidence>
<dbReference type="NCBIfam" id="TIGR00231">
    <property type="entry name" value="small_GTP"/>
    <property type="match status" value="1"/>
</dbReference>
<dbReference type="InterPro" id="IPR005225">
    <property type="entry name" value="Small_GTP-bd"/>
</dbReference>
<dbReference type="Pfam" id="PF00071">
    <property type="entry name" value="Ras"/>
    <property type="match status" value="1"/>
</dbReference>
<gene>
    <name evidence="4" type="primary">LOC106157259</name>
</gene>
<dbReference type="SMART" id="SM00173">
    <property type="entry name" value="RAS"/>
    <property type="match status" value="1"/>
</dbReference>
<reference evidence="4" key="1">
    <citation type="submission" date="2025-08" db="UniProtKB">
        <authorList>
            <consortium name="RefSeq"/>
        </authorList>
    </citation>
    <scope>IDENTIFICATION</scope>
    <source>
        <tissue evidence="4">Gonads</tissue>
    </source>
</reference>
<dbReference type="InterPro" id="IPR003578">
    <property type="entry name" value="Small_GTPase_Rho"/>
</dbReference>
<keyword evidence="3" id="KW-1185">Reference proteome</keyword>
<dbReference type="PANTHER" id="PTHR24072">
    <property type="entry name" value="RHO FAMILY GTPASE"/>
    <property type="match status" value="1"/>
</dbReference>
<organism evidence="3 4">
    <name type="scientific">Lingula anatina</name>
    <name type="common">Brachiopod</name>
    <name type="synonym">Lingula unguis</name>
    <dbReference type="NCBI Taxonomy" id="7574"/>
    <lineage>
        <taxon>Eukaryota</taxon>
        <taxon>Metazoa</taxon>
        <taxon>Spiralia</taxon>
        <taxon>Lophotrochozoa</taxon>
        <taxon>Brachiopoda</taxon>
        <taxon>Linguliformea</taxon>
        <taxon>Lingulata</taxon>
        <taxon>Lingulida</taxon>
        <taxon>Linguloidea</taxon>
        <taxon>Lingulidae</taxon>
        <taxon>Lingula</taxon>
    </lineage>
</organism>
<dbReference type="OrthoDB" id="8830751at2759"/>
<dbReference type="GO" id="GO:0007264">
    <property type="term" value="P:small GTPase-mediated signal transduction"/>
    <property type="evidence" value="ECO:0007669"/>
    <property type="project" value="InterPro"/>
</dbReference>
<proteinExistence type="predicted"/>
<protein>
    <submittedName>
        <fullName evidence="4">Ras-like GTP-binding protein Rho1</fullName>
    </submittedName>
</protein>
<dbReference type="Gene3D" id="3.40.50.300">
    <property type="entry name" value="P-loop containing nucleotide triphosphate hydrolases"/>
    <property type="match status" value="1"/>
</dbReference>
<dbReference type="SUPFAM" id="SSF52540">
    <property type="entry name" value="P-loop containing nucleoside triphosphate hydrolases"/>
    <property type="match status" value="1"/>
</dbReference>
<dbReference type="InParanoid" id="A0A1S3HRY4"/>
<dbReference type="SMART" id="SM00175">
    <property type="entry name" value="RAB"/>
    <property type="match status" value="1"/>
</dbReference>
<evidence type="ECO:0000313" key="4">
    <source>
        <dbReference type="RefSeq" id="XP_013388306.1"/>
    </source>
</evidence>
<name>A0A1S3HRY4_LINAN</name>
<dbReference type="InterPro" id="IPR001806">
    <property type="entry name" value="Small_GTPase"/>
</dbReference>
<dbReference type="PRINTS" id="PR00449">
    <property type="entry name" value="RASTRNSFRMNG"/>
</dbReference>
<keyword evidence="1" id="KW-0547">Nucleotide-binding</keyword>
<dbReference type="PROSITE" id="PS51420">
    <property type="entry name" value="RHO"/>
    <property type="match status" value="1"/>
</dbReference>
<accession>A0A1S3HRY4</accession>
<evidence type="ECO:0000313" key="3">
    <source>
        <dbReference type="Proteomes" id="UP000085678"/>
    </source>
</evidence>